<evidence type="ECO:0000256" key="2">
    <source>
        <dbReference type="SAM" id="MobiDB-lite"/>
    </source>
</evidence>
<dbReference type="Pfam" id="PF00992">
    <property type="entry name" value="Troponin"/>
    <property type="match status" value="1"/>
</dbReference>
<feature type="region of interest" description="Disordered" evidence="2">
    <location>
        <begin position="1"/>
        <end position="78"/>
    </location>
</feature>
<evidence type="ECO:0000313" key="3">
    <source>
        <dbReference type="WBParaSite" id="MCU_002024-RA"/>
    </source>
</evidence>
<dbReference type="WBParaSite" id="MCU_002024-RA">
    <property type="protein sequence ID" value="MCU_002024-RA"/>
    <property type="gene ID" value="MCU_002024"/>
</dbReference>
<proteinExistence type="predicted"/>
<dbReference type="InterPro" id="IPR001978">
    <property type="entry name" value="Troponin"/>
</dbReference>
<reference evidence="3" key="1">
    <citation type="submission" date="2019-11" db="UniProtKB">
        <authorList>
            <consortium name="WormBaseParasite"/>
        </authorList>
    </citation>
    <scope>IDENTIFICATION</scope>
</reference>
<feature type="compositionally biased region" description="Acidic residues" evidence="2">
    <location>
        <begin position="54"/>
        <end position="66"/>
    </location>
</feature>
<accession>A0A5K3EQX2</accession>
<feature type="compositionally biased region" description="Basic and acidic residues" evidence="2">
    <location>
        <begin position="1"/>
        <end position="53"/>
    </location>
</feature>
<protein>
    <submittedName>
        <fullName evidence="3">RAB6-interacting golgin</fullName>
    </submittedName>
</protein>
<dbReference type="Gene3D" id="1.20.5.350">
    <property type="match status" value="1"/>
</dbReference>
<dbReference type="GO" id="GO:0005861">
    <property type="term" value="C:troponin complex"/>
    <property type="evidence" value="ECO:0007669"/>
    <property type="project" value="InterPro"/>
</dbReference>
<organism evidence="3">
    <name type="scientific">Mesocestoides corti</name>
    <name type="common">Flatworm</name>
    <dbReference type="NCBI Taxonomy" id="53468"/>
    <lineage>
        <taxon>Eukaryota</taxon>
        <taxon>Metazoa</taxon>
        <taxon>Spiralia</taxon>
        <taxon>Lophotrochozoa</taxon>
        <taxon>Platyhelminthes</taxon>
        <taxon>Cestoda</taxon>
        <taxon>Eucestoda</taxon>
        <taxon>Cyclophyllidea</taxon>
        <taxon>Mesocestoididae</taxon>
        <taxon>Mesocestoides</taxon>
    </lineage>
</organism>
<dbReference type="SUPFAM" id="SSF90250">
    <property type="entry name" value="Troponin coil-coiled subunits"/>
    <property type="match status" value="1"/>
</dbReference>
<sequence length="294" mass="34506">MSRGKDTSELKPRDRNLSGHISNRDETNEPDSKAFVRDSKNEKEEATKFRPNCDGDDDVFSSGEEEAMQRTAATRTCQGTSGRRLSSLDIYQLNHKEENVNYVLKGKESLQDVIEEVNEFEKREANELTEEQRRRLASNQKRAEVMIARIQKNNDKRRESLLRDLSEAQSEKLRHQQNIKKFGGLTREKRARLKQLLMQKAKEEFRNEQREQMRARENHLKKVCPPICTDNMDDAQLLELVKALHVRAVQCEAEKLEWEERLKIQADEIHALLQEIQEKQGRFLIPVLRKVKRK</sequence>
<keyword evidence="1" id="KW-0175">Coiled coil</keyword>
<dbReference type="InterPro" id="IPR038077">
    <property type="entry name" value="Troponin_sf"/>
</dbReference>
<dbReference type="AlphaFoldDB" id="A0A5K3EQX2"/>
<feature type="coiled-coil region" evidence="1">
    <location>
        <begin position="158"/>
        <end position="218"/>
    </location>
</feature>
<evidence type="ECO:0000256" key="1">
    <source>
        <dbReference type="SAM" id="Coils"/>
    </source>
</evidence>
<name>A0A5K3EQX2_MESCO</name>